<dbReference type="AlphaFoldDB" id="A0AAE3EUI9"/>
<proteinExistence type="predicted"/>
<dbReference type="RefSeq" id="WP_317901648.1">
    <property type="nucleotide sequence ID" value="NZ_JAIRBC010000008.1"/>
</dbReference>
<evidence type="ECO:0000313" key="2">
    <source>
        <dbReference type="Proteomes" id="UP001200642"/>
    </source>
</evidence>
<gene>
    <name evidence="1" type="ORF">K8352_07075</name>
</gene>
<name>A0AAE3EUI9_9FLAO</name>
<evidence type="ECO:0000313" key="1">
    <source>
        <dbReference type="EMBL" id="MCG2460504.1"/>
    </source>
</evidence>
<keyword evidence="2" id="KW-1185">Reference proteome</keyword>
<dbReference type="Gene3D" id="3.10.450.360">
    <property type="match status" value="1"/>
</dbReference>
<evidence type="ECO:0008006" key="3">
    <source>
        <dbReference type="Google" id="ProtNLM"/>
    </source>
</evidence>
<protein>
    <recommendedName>
        <fullName evidence="3">Nicotinate-nucleotide adenylyltransferase</fullName>
    </recommendedName>
</protein>
<dbReference type="SUPFAM" id="SSF160574">
    <property type="entry name" value="BT0923-like"/>
    <property type="match status" value="1"/>
</dbReference>
<comment type="caution">
    <text evidence="1">The sequence shown here is derived from an EMBL/GenBank/DDBJ whole genome shotgun (WGS) entry which is preliminary data.</text>
</comment>
<dbReference type="EMBL" id="JAIRBC010000008">
    <property type="protein sequence ID" value="MCG2460504.1"/>
    <property type="molecule type" value="Genomic_DNA"/>
</dbReference>
<organism evidence="1 2">
    <name type="scientific">Cerina litoralis</name>
    <dbReference type="NCBI Taxonomy" id="2874477"/>
    <lineage>
        <taxon>Bacteria</taxon>
        <taxon>Pseudomonadati</taxon>
        <taxon>Bacteroidota</taxon>
        <taxon>Flavobacteriia</taxon>
        <taxon>Flavobacteriales</taxon>
        <taxon>Flavobacteriaceae</taxon>
        <taxon>Cerina</taxon>
    </lineage>
</organism>
<reference evidence="1" key="1">
    <citation type="submission" date="2023-02" db="EMBL/GenBank/DDBJ databases">
        <title>Genome of Flavobacteriaceae gen. nov. sp. strain F89.</title>
        <authorList>
            <person name="Wang Y."/>
        </authorList>
    </citation>
    <scope>NUCLEOTIDE SEQUENCE</scope>
    <source>
        <strain evidence="1">F89</strain>
    </source>
</reference>
<dbReference type="Proteomes" id="UP001200642">
    <property type="component" value="Unassembled WGS sequence"/>
</dbReference>
<sequence>MKSLVIGTMLLGFAALGYSQNSDDCSKNEIALSEVEVSPMDQAYFDEVAEGVVSTKVYALERKASRYNVKKHPYFDDNDNKVYHVRFNKKKAKILATYDNDGKIVYAHETYEDLTLPPVVRNSVFKEHPDWKLNQTSYVVFYNGVDASKTYRVKLSKEKMKKNLKFDAYGNRIK</sequence>
<accession>A0AAE3EUI9</accession>